<evidence type="ECO:0000259" key="1">
    <source>
        <dbReference type="Pfam" id="PF12697"/>
    </source>
</evidence>
<dbReference type="Pfam" id="PF12697">
    <property type="entry name" value="Abhydrolase_6"/>
    <property type="match status" value="1"/>
</dbReference>
<accession>A0A8H6RYX4</accession>
<name>A0A8H6RYX4_9AGAR</name>
<evidence type="ECO:0000313" key="3">
    <source>
        <dbReference type="Proteomes" id="UP000636479"/>
    </source>
</evidence>
<reference evidence="2" key="1">
    <citation type="submission" date="2020-05" db="EMBL/GenBank/DDBJ databases">
        <title>Mycena genomes resolve the evolution of fungal bioluminescence.</title>
        <authorList>
            <person name="Tsai I.J."/>
        </authorList>
    </citation>
    <scope>NUCLEOTIDE SEQUENCE</scope>
    <source>
        <strain evidence="2">171206Taipei</strain>
    </source>
</reference>
<dbReference type="Proteomes" id="UP000636479">
    <property type="component" value="Unassembled WGS sequence"/>
</dbReference>
<keyword evidence="2" id="KW-0378">Hydrolase</keyword>
<evidence type="ECO:0000313" key="2">
    <source>
        <dbReference type="EMBL" id="KAF7289238.1"/>
    </source>
</evidence>
<gene>
    <name evidence="2" type="ORF">MIND_01385200</name>
</gene>
<dbReference type="SUPFAM" id="SSF53474">
    <property type="entry name" value="alpha/beta-Hydrolases"/>
    <property type="match status" value="1"/>
</dbReference>
<dbReference type="EMBL" id="JACAZF010000017">
    <property type="protein sequence ID" value="KAF7289238.1"/>
    <property type="molecule type" value="Genomic_DNA"/>
</dbReference>
<dbReference type="OrthoDB" id="408373at2759"/>
<sequence>MSSSKRCFSSDGAQIYADAAGNAQNPSMVFAHGFALNGVVFDQLFAHQLLLDNFYLVRYDSALYADDFSAVCQAFGLVKPIFVGWSAGAPIIADICAHISPCPILAAVAMSGALCPATSEQTLRPLLLDFIAKFRSSDAKTTLAVRPAFVDACFVNPASVAVEVKTAWIGATVVHTPNITEAVLNGHQPGACQDALTKLGGEGLPVMVLYGTEDSIQDGDVAVKLAKEYFVDFTAVSVLGAGHAVFYDALNETVRHLVGFGLRVCTKK</sequence>
<keyword evidence="3" id="KW-1185">Reference proteome</keyword>
<proteinExistence type="predicted"/>
<comment type="caution">
    <text evidence="2">The sequence shown here is derived from an EMBL/GenBank/DDBJ whole genome shotgun (WGS) entry which is preliminary data.</text>
</comment>
<protein>
    <submittedName>
        <fullName evidence="2">AB hydrolase-1 domain-containing protein</fullName>
    </submittedName>
</protein>
<dbReference type="Gene3D" id="3.40.50.1820">
    <property type="entry name" value="alpha/beta hydrolase"/>
    <property type="match status" value="1"/>
</dbReference>
<dbReference type="AlphaFoldDB" id="A0A8H6RYX4"/>
<dbReference type="GO" id="GO:0016787">
    <property type="term" value="F:hydrolase activity"/>
    <property type="evidence" value="ECO:0007669"/>
    <property type="project" value="UniProtKB-KW"/>
</dbReference>
<dbReference type="RefSeq" id="XP_037213269.1">
    <property type="nucleotide sequence ID" value="XM_037370268.1"/>
</dbReference>
<organism evidence="2 3">
    <name type="scientific">Mycena indigotica</name>
    <dbReference type="NCBI Taxonomy" id="2126181"/>
    <lineage>
        <taxon>Eukaryota</taxon>
        <taxon>Fungi</taxon>
        <taxon>Dikarya</taxon>
        <taxon>Basidiomycota</taxon>
        <taxon>Agaricomycotina</taxon>
        <taxon>Agaricomycetes</taxon>
        <taxon>Agaricomycetidae</taxon>
        <taxon>Agaricales</taxon>
        <taxon>Marasmiineae</taxon>
        <taxon>Mycenaceae</taxon>
        <taxon>Mycena</taxon>
    </lineage>
</organism>
<feature type="domain" description="AB hydrolase-1" evidence="1">
    <location>
        <begin position="29"/>
        <end position="251"/>
    </location>
</feature>
<dbReference type="InterPro" id="IPR029058">
    <property type="entry name" value="AB_hydrolase_fold"/>
</dbReference>
<dbReference type="InterPro" id="IPR000073">
    <property type="entry name" value="AB_hydrolase_1"/>
</dbReference>
<dbReference type="GeneID" id="59352784"/>